<dbReference type="CDD" id="cd00882">
    <property type="entry name" value="Ras_like_GTPase"/>
    <property type="match status" value="1"/>
</dbReference>
<dbReference type="InterPro" id="IPR006073">
    <property type="entry name" value="GTP-bd"/>
</dbReference>
<dbReference type="Pfam" id="PF05128">
    <property type="entry name" value="DUF697"/>
    <property type="match status" value="1"/>
</dbReference>
<evidence type="ECO:0000256" key="5">
    <source>
        <dbReference type="SAM" id="MobiDB-lite"/>
    </source>
</evidence>
<keyword evidence="4" id="KW-0472">Membrane</keyword>
<dbReference type="PRINTS" id="PR00449">
    <property type="entry name" value="RASTRNSFRMNG"/>
</dbReference>
<dbReference type="Gene3D" id="3.40.50.300">
    <property type="entry name" value="P-loop containing nucleotide triphosphate hydrolases"/>
    <property type="match status" value="1"/>
</dbReference>
<evidence type="ECO:0000313" key="8">
    <source>
        <dbReference type="Proteomes" id="UP001368654"/>
    </source>
</evidence>
<protein>
    <submittedName>
        <fullName evidence="7">DUF697 domain-containing protein</fullName>
    </submittedName>
</protein>
<name>A0ABU8LR07_9MICO</name>
<evidence type="ECO:0000256" key="1">
    <source>
        <dbReference type="ARBA" id="ARBA00004141"/>
    </source>
</evidence>
<dbReference type="InterPro" id="IPR027417">
    <property type="entry name" value="P-loop_NTPase"/>
</dbReference>
<evidence type="ECO:0000256" key="2">
    <source>
        <dbReference type="ARBA" id="ARBA00022692"/>
    </source>
</evidence>
<dbReference type="Pfam" id="PF01926">
    <property type="entry name" value="MMR_HSR1"/>
    <property type="match status" value="1"/>
</dbReference>
<comment type="caution">
    <text evidence="7">The sequence shown here is derived from an EMBL/GenBank/DDBJ whole genome shotgun (WGS) entry which is preliminary data.</text>
</comment>
<feature type="region of interest" description="Disordered" evidence="5">
    <location>
        <begin position="1"/>
        <end position="28"/>
    </location>
</feature>
<organism evidence="7 8">
    <name type="scientific">Microbacterium marmarense</name>
    <dbReference type="NCBI Taxonomy" id="3122051"/>
    <lineage>
        <taxon>Bacteria</taxon>
        <taxon>Bacillati</taxon>
        <taxon>Actinomycetota</taxon>
        <taxon>Actinomycetes</taxon>
        <taxon>Micrococcales</taxon>
        <taxon>Microbacteriaceae</taxon>
        <taxon>Microbacterium</taxon>
    </lineage>
</organism>
<evidence type="ECO:0000313" key="7">
    <source>
        <dbReference type="EMBL" id="MEJ1154338.1"/>
    </source>
</evidence>
<sequence>MTPPGTPANESEGTPAEHGDQAAGAPIDDQPFLDATAEAKSRYGRFNLAIIGDSGVGKSSLVNAVFGRDWAKVGAGLPVTRGVEYYHDDSLGIWDIEGFEIGSDRLPADQLKSHLMSIAERPASEQISVVWYCVESHAARLTPAAIAMIQALDAAGFPVILVLTKVDWGKNPVTGKRTVTKDLQQFVAWLEEPHDNGMPISVPYQRIILTSTRDKHGKGTGHGLGELVAETLALSPEDEKDAFRIAQRLNLPWKRELARPIITAASGMAAAAAATPIPVADSVALAPIQLTMMGRIATIYDLELKAMMSAGALAQLGVQFTGQALARSFLKLIPGAGSVIGASVAFALTAATGEAWMRLCEQVHTGKLDVKKISEAWGDYAPSFLDVVRKMMEQKVTKP</sequence>
<dbReference type="InterPro" id="IPR021147">
    <property type="entry name" value="DUF697"/>
</dbReference>
<keyword evidence="2" id="KW-0812">Transmembrane</keyword>
<accession>A0ABU8LR07</accession>
<evidence type="ECO:0000256" key="4">
    <source>
        <dbReference type="ARBA" id="ARBA00023136"/>
    </source>
</evidence>
<keyword evidence="8" id="KW-1185">Reference proteome</keyword>
<dbReference type="RefSeq" id="WP_337336777.1">
    <property type="nucleotide sequence ID" value="NZ_JBBDGL010000001.1"/>
</dbReference>
<feature type="domain" description="G" evidence="6">
    <location>
        <begin position="48"/>
        <end position="165"/>
    </location>
</feature>
<comment type="subcellular location">
    <subcellularLocation>
        <location evidence="1">Membrane</location>
        <topology evidence="1">Multi-pass membrane protein</topology>
    </subcellularLocation>
</comment>
<reference evidence="7 8" key="1">
    <citation type="submission" date="2024-02" db="EMBL/GenBank/DDBJ databases">
        <authorList>
            <person name="Saticioglu I.B."/>
        </authorList>
    </citation>
    <scope>NUCLEOTIDE SEQUENCE [LARGE SCALE GENOMIC DNA]</scope>
    <source>
        <strain evidence="7 8">Mu-86</strain>
    </source>
</reference>
<dbReference type="Proteomes" id="UP001368654">
    <property type="component" value="Unassembled WGS sequence"/>
</dbReference>
<proteinExistence type="predicted"/>
<dbReference type="EMBL" id="JBBDGL010000001">
    <property type="protein sequence ID" value="MEJ1154338.1"/>
    <property type="molecule type" value="Genomic_DNA"/>
</dbReference>
<evidence type="ECO:0000256" key="3">
    <source>
        <dbReference type="ARBA" id="ARBA00022989"/>
    </source>
</evidence>
<gene>
    <name evidence="7" type="ORF">WDU96_01835</name>
</gene>
<keyword evidence="3" id="KW-1133">Transmembrane helix</keyword>
<dbReference type="SUPFAM" id="SSF52540">
    <property type="entry name" value="P-loop containing nucleoside triphosphate hydrolases"/>
    <property type="match status" value="1"/>
</dbReference>
<evidence type="ECO:0000259" key="6">
    <source>
        <dbReference type="Pfam" id="PF01926"/>
    </source>
</evidence>